<dbReference type="EMBL" id="BAABUJ010000006">
    <property type="protein sequence ID" value="GAA5796666.1"/>
    <property type="molecule type" value="Genomic_DNA"/>
</dbReference>
<gene>
    <name evidence="1" type="ORF">HPULCUR_002040</name>
</gene>
<keyword evidence="2" id="KW-1185">Reference proteome</keyword>
<organism evidence="1 2">
    <name type="scientific">Helicostylum pulchrum</name>
    <dbReference type="NCBI Taxonomy" id="562976"/>
    <lineage>
        <taxon>Eukaryota</taxon>
        <taxon>Fungi</taxon>
        <taxon>Fungi incertae sedis</taxon>
        <taxon>Mucoromycota</taxon>
        <taxon>Mucoromycotina</taxon>
        <taxon>Mucoromycetes</taxon>
        <taxon>Mucorales</taxon>
        <taxon>Mucorineae</taxon>
        <taxon>Mucoraceae</taxon>
        <taxon>Helicostylum</taxon>
    </lineage>
</organism>
<protein>
    <recommendedName>
        <fullName evidence="3">CUE domain-containing protein</fullName>
    </recommendedName>
</protein>
<name>A0ABP9XPI2_9FUNG</name>
<evidence type="ECO:0000313" key="2">
    <source>
        <dbReference type="Proteomes" id="UP001476247"/>
    </source>
</evidence>
<accession>A0ABP9XPI2</accession>
<sequence>MTMLLIDGTEEASTMEQDLENICIPFESRPGTDITSKLLLNNQTVMDLVINSLLDMNPPDNQYFSDQTEWTGRSKSDVLYVSKTETTVDLPPILNKERLGQFFEEAIEQVQQIVKNQKEKSTSTTEKDENIVEDLLRKLQSQKMKMKAEDEEKDKGTKKRKRYIADDFLFIESISQPNKPKQWKRIFNEGKARGFFESYTSANSLKSSYHHSKKRIQDKK</sequence>
<dbReference type="Proteomes" id="UP001476247">
    <property type="component" value="Unassembled WGS sequence"/>
</dbReference>
<evidence type="ECO:0000313" key="1">
    <source>
        <dbReference type="EMBL" id="GAA5796666.1"/>
    </source>
</evidence>
<comment type="caution">
    <text evidence="1">The sequence shown here is derived from an EMBL/GenBank/DDBJ whole genome shotgun (WGS) entry which is preliminary data.</text>
</comment>
<reference evidence="1 2" key="1">
    <citation type="submission" date="2024-04" db="EMBL/GenBank/DDBJ databases">
        <title>genome sequences of Mucor flavus KT1a and Helicostylum pulchrum KT1b strains isolation_sourced from the surface of a dry-aged beef.</title>
        <authorList>
            <person name="Toyotome T."/>
            <person name="Hosono M."/>
            <person name="Torimaru M."/>
            <person name="Fukuda K."/>
            <person name="Mikami N."/>
        </authorList>
    </citation>
    <scope>NUCLEOTIDE SEQUENCE [LARGE SCALE GENOMIC DNA]</scope>
    <source>
        <strain evidence="1 2">KT1b</strain>
    </source>
</reference>
<evidence type="ECO:0008006" key="3">
    <source>
        <dbReference type="Google" id="ProtNLM"/>
    </source>
</evidence>
<proteinExistence type="predicted"/>